<evidence type="ECO:0000259" key="1">
    <source>
        <dbReference type="Pfam" id="PF13529"/>
    </source>
</evidence>
<reference evidence="2 3" key="1">
    <citation type="journal article" date="2019" name="Int. J. Syst. Evol. Microbiol.">
        <title>The Global Catalogue of Microorganisms (GCM) 10K type strain sequencing project: providing services to taxonomists for standard genome sequencing and annotation.</title>
        <authorList>
            <consortium name="The Broad Institute Genomics Platform"/>
            <consortium name="The Broad Institute Genome Sequencing Center for Infectious Disease"/>
            <person name="Wu L."/>
            <person name="Ma J."/>
        </authorList>
    </citation>
    <scope>NUCLEOTIDE SEQUENCE [LARGE SCALE GENOMIC DNA]</scope>
    <source>
        <strain evidence="2 3">JCM 12389</strain>
    </source>
</reference>
<dbReference type="InterPro" id="IPR039564">
    <property type="entry name" value="Peptidase_C39-like"/>
</dbReference>
<dbReference type="PANTHER" id="PTHR37806">
    <property type="entry name" value="LMO0724 PROTEIN"/>
    <property type="match status" value="1"/>
</dbReference>
<evidence type="ECO:0000313" key="3">
    <source>
        <dbReference type="Proteomes" id="UP001500880"/>
    </source>
</evidence>
<dbReference type="PANTHER" id="PTHR37806:SF1">
    <property type="entry name" value="PEPTIDASE C39-LIKE DOMAIN-CONTAINING PROTEIN"/>
    <property type="match status" value="1"/>
</dbReference>
<dbReference type="Gene3D" id="3.90.70.10">
    <property type="entry name" value="Cysteine proteinases"/>
    <property type="match status" value="1"/>
</dbReference>
<dbReference type="Proteomes" id="UP001500880">
    <property type="component" value="Unassembled WGS sequence"/>
</dbReference>
<accession>A0ABN1BLB6</accession>
<sequence length="299" mass="34053">MFNFLVLFCFFMSILLWKTKKSFPSFKKTAAAYSRLFFITALVLVMVTISEYKQTWPSGPEASRQGSDKVNAVAVSAHEEISLSPFVEEVEIQSSMNIKAPHVLQLPELPRGCEVTSLTMLLQYYGIDANKMTLAKEITRDPSRYREENGKIHFGNPHIGFVGNMYTFNEPGYGVYNEPLADLAEKYVGKERVQNLSGESFYSVLRALNQEQPVVVIINAKYKKLPESAFETWYTSKGPVEITMNEHSVLVTGYDEDYIYFNDPLDKKQKAPFDDFVEAWEQMGNQAITIKPPTSKQEI</sequence>
<keyword evidence="3" id="KW-1185">Reference proteome</keyword>
<name>A0ABN1BLB6_9BACI</name>
<protein>
    <submittedName>
        <fullName evidence="2">C39 family peptidase</fullName>
    </submittedName>
</protein>
<proteinExistence type="predicted"/>
<dbReference type="EMBL" id="BAAADO010000006">
    <property type="protein sequence ID" value="GAA0500392.1"/>
    <property type="molecule type" value="Genomic_DNA"/>
</dbReference>
<organism evidence="2 3">
    <name type="scientific">Salinibacillus aidingensis</name>
    <dbReference type="NCBI Taxonomy" id="237684"/>
    <lineage>
        <taxon>Bacteria</taxon>
        <taxon>Bacillati</taxon>
        <taxon>Bacillota</taxon>
        <taxon>Bacilli</taxon>
        <taxon>Bacillales</taxon>
        <taxon>Bacillaceae</taxon>
        <taxon>Salinibacillus</taxon>
    </lineage>
</organism>
<feature type="domain" description="Peptidase C39-like" evidence="1">
    <location>
        <begin position="100"/>
        <end position="264"/>
    </location>
</feature>
<dbReference type="RefSeq" id="WP_343842723.1">
    <property type="nucleotide sequence ID" value="NZ_BAAADO010000006.1"/>
</dbReference>
<evidence type="ECO:0000313" key="2">
    <source>
        <dbReference type="EMBL" id="GAA0500392.1"/>
    </source>
</evidence>
<gene>
    <name evidence="2" type="ORF">GCM10008986_29640</name>
</gene>
<dbReference type="CDD" id="cd02549">
    <property type="entry name" value="Peptidase_C39A"/>
    <property type="match status" value="1"/>
</dbReference>
<dbReference type="Pfam" id="PF13529">
    <property type="entry name" value="Peptidase_C39_2"/>
    <property type="match status" value="1"/>
</dbReference>
<dbReference type="InterPro" id="IPR039563">
    <property type="entry name" value="Peptidase_C39_single_dom"/>
</dbReference>
<comment type="caution">
    <text evidence="2">The sequence shown here is derived from an EMBL/GenBank/DDBJ whole genome shotgun (WGS) entry which is preliminary data.</text>
</comment>